<dbReference type="Proteomes" id="UP000005309">
    <property type="component" value="Unassembled WGS sequence"/>
</dbReference>
<dbReference type="EMBL" id="ACLA01000005">
    <property type="protein sequence ID" value="EEQ49267.1"/>
    <property type="molecule type" value="Genomic_DNA"/>
</dbReference>
<evidence type="ECO:0000313" key="2">
    <source>
        <dbReference type="EMBL" id="EEQ49267.1"/>
    </source>
</evidence>
<feature type="signal peptide" evidence="1">
    <location>
        <begin position="1"/>
        <end position="23"/>
    </location>
</feature>
<dbReference type="AlphaFoldDB" id="C4V1E1"/>
<dbReference type="OrthoDB" id="1661708at2"/>
<dbReference type="STRING" id="638302.HMPREF0908_0335"/>
<proteinExistence type="predicted"/>
<keyword evidence="3" id="KW-1185">Reference proteome</keyword>
<gene>
    <name evidence="2" type="ORF">HMPREF0908_0335</name>
</gene>
<name>C4V1E1_9FIRM</name>
<evidence type="ECO:0000313" key="3">
    <source>
        <dbReference type="Proteomes" id="UP000005309"/>
    </source>
</evidence>
<comment type="caution">
    <text evidence="2">The sequence shown here is derived from an EMBL/GenBank/DDBJ whole genome shotgun (WGS) entry which is preliminary data.</text>
</comment>
<organism evidence="2 3">
    <name type="scientific">Selenomonas flueggei ATCC 43531</name>
    <dbReference type="NCBI Taxonomy" id="638302"/>
    <lineage>
        <taxon>Bacteria</taxon>
        <taxon>Bacillati</taxon>
        <taxon>Bacillota</taxon>
        <taxon>Negativicutes</taxon>
        <taxon>Selenomonadales</taxon>
        <taxon>Selenomonadaceae</taxon>
        <taxon>Selenomonas</taxon>
    </lineage>
</organism>
<sequence length="393" mass="42455">MSIRKILAVTVCALLLAAATVSAQEKAETTPGAASLQATTLEGFGARLTIELPPLEYCQLGRFSTKSEGNDFGFVGNTFSSGDARDALYIGISCEENAAFSKDGNTINQLSDYAHNFISTIPASNSAPRIIREYLLPQDKHPAWMISLSYNGGAARRDFLFIADEGRIWRISILCHAPGAQQERRIDTILTSVKLSSAEATEPRVHTDGIQPVEFTKRAAENGDASSPALSTTTLRDRGSALTMQLPTSGVPFSVDTSRTEGTFFTSNRFSHDDTPLALSAVLIHTPDTDAGQTSGSMEERLNEQTALLTQGILTSPQGSEKKILRDDVQSQNGCPARQLTVQAHYQGQNIITEILLIRGKTDTWIAELTFYAEDTVLAELVPVLLSSIKIGA</sequence>
<dbReference type="HOGENOM" id="CLU_701871_0_0_9"/>
<feature type="chain" id="PRO_5002942524" evidence="1">
    <location>
        <begin position="24"/>
        <end position="393"/>
    </location>
</feature>
<keyword evidence="1" id="KW-0732">Signal</keyword>
<reference evidence="2 3" key="1">
    <citation type="submission" date="2009-04" db="EMBL/GenBank/DDBJ databases">
        <authorList>
            <person name="Qin X."/>
            <person name="Bachman B."/>
            <person name="Battles P."/>
            <person name="Bell A."/>
            <person name="Bess C."/>
            <person name="Bickham C."/>
            <person name="Chaboub L."/>
            <person name="Chen D."/>
            <person name="Coyle M."/>
            <person name="Deiros D.R."/>
            <person name="Dinh H."/>
            <person name="Forbes L."/>
            <person name="Fowler G."/>
            <person name="Francisco L."/>
            <person name="Fu Q."/>
            <person name="Gubbala S."/>
            <person name="Hale W."/>
            <person name="Han Y."/>
            <person name="Hemphill L."/>
            <person name="Highlander S.K."/>
            <person name="Hirani K."/>
            <person name="Hogues M."/>
            <person name="Jackson L."/>
            <person name="Jakkamsetti A."/>
            <person name="Javaid M."/>
            <person name="Jiang H."/>
            <person name="Korchina V."/>
            <person name="Kovar C."/>
            <person name="Lara F."/>
            <person name="Lee S."/>
            <person name="Mata R."/>
            <person name="Mathew T."/>
            <person name="Moen C."/>
            <person name="Morales K."/>
            <person name="Munidasa M."/>
            <person name="Nazareth L."/>
            <person name="Ngo R."/>
            <person name="Nguyen L."/>
            <person name="Okwuonu G."/>
            <person name="Ongeri F."/>
            <person name="Patil S."/>
            <person name="Petrosino J."/>
            <person name="Pham C."/>
            <person name="Pham P."/>
            <person name="Pu L.-L."/>
            <person name="Puazo M."/>
            <person name="Raj R."/>
            <person name="Reid J."/>
            <person name="Rouhana J."/>
            <person name="Saada N."/>
            <person name="Shang Y."/>
            <person name="Simmons D."/>
            <person name="Thornton R."/>
            <person name="Warren J."/>
            <person name="Weissenberger G."/>
            <person name="Zhang J."/>
            <person name="Zhang L."/>
            <person name="Zhou C."/>
            <person name="Zhu D."/>
            <person name="Muzny D."/>
            <person name="Worley K."/>
            <person name="Gibbs R."/>
        </authorList>
    </citation>
    <scope>NUCLEOTIDE SEQUENCE [LARGE SCALE GENOMIC DNA]</scope>
    <source>
        <strain evidence="2 3">ATCC 43531</strain>
    </source>
</reference>
<evidence type="ECO:0000256" key="1">
    <source>
        <dbReference type="SAM" id="SignalP"/>
    </source>
</evidence>
<protein>
    <submittedName>
        <fullName evidence="2">Uncharacterized protein</fullName>
    </submittedName>
</protein>
<accession>C4V1E1</accession>
<dbReference type="RefSeq" id="WP_006690599.1">
    <property type="nucleotide sequence ID" value="NZ_GG694007.1"/>
</dbReference>